<keyword evidence="7" id="KW-1185">Reference proteome</keyword>
<dbReference type="SUPFAM" id="SSF46785">
    <property type="entry name" value="Winged helix' DNA-binding domain"/>
    <property type="match status" value="1"/>
</dbReference>
<dbReference type="PROSITE" id="PS50987">
    <property type="entry name" value="HTH_ARSR_2"/>
    <property type="match status" value="1"/>
</dbReference>
<dbReference type="EMBL" id="CP000471">
    <property type="protein sequence ID" value="ABK43620.1"/>
    <property type="molecule type" value="Genomic_DNA"/>
</dbReference>
<protein>
    <submittedName>
        <fullName evidence="6">Transcriptional regulator, ArsR family</fullName>
    </submittedName>
</protein>
<dbReference type="GO" id="GO:0003700">
    <property type="term" value="F:DNA-binding transcription factor activity"/>
    <property type="evidence" value="ECO:0007669"/>
    <property type="project" value="InterPro"/>
</dbReference>
<dbReference type="NCBIfam" id="NF033788">
    <property type="entry name" value="HTH_metalloreg"/>
    <property type="match status" value="1"/>
</dbReference>
<dbReference type="RefSeq" id="WP_011712777.1">
    <property type="nucleotide sequence ID" value="NC_008576.1"/>
</dbReference>
<keyword evidence="1" id="KW-0805">Transcription regulation</keyword>
<dbReference type="AlphaFoldDB" id="A0L6M7"/>
<dbReference type="CDD" id="cd00090">
    <property type="entry name" value="HTH_ARSR"/>
    <property type="match status" value="1"/>
</dbReference>
<evidence type="ECO:0000259" key="5">
    <source>
        <dbReference type="PROSITE" id="PS50987"/>
    </source>
</evidence>
<dbReference type="GO" id="GO:0003677">
    <property type="term" value="F:DNA binding"/>
    <property type="evidence" value="ECO:0007669"/>
    <property type="project" value="UniProtKB-KW"/>
</dbReference>
<evidence type="ECO:0000256" key="1">
    <source>
        <dbReference type="ARBA" id="ARBA00023015"/>
    </source>
</evidence>
<dbReference type="Proteomes" id="UP000002586">
    <property type="component" value="Chromosome"/>
</dbReference>
<feature type="domain" description="HTH arsR-type" evidence="5">
    <location>
        <begin position="7"/>
        <end position="101"/>
    </location>
</feature>
<evidence type="ECO:0000259" key="4">
    <source>
        <dbReference type="PROSITE" id="PS50206"/>
    </source>
</evidence>
<dbReference type="eggNOG" id="COG0640">
    <property type="taxonomic scope" value="Bacteria"/>
</dbReference>
<organism evidence="6 7">
    <name type="scientific">Magnetococcus marinus (strain ATCC BAA-1437 / JCM 17883 / MC-1)</name>
    <dbReference type="NCBI Taxonomy" id="156889"/>
    <lineage>
        <taxon>Bacteria</taxon>
        <taxon>Pseudomonadati</taxon>
        <taxon>Pseudomonadota</taxon>
        <taxon>Magnetococcia</taxon>
        <taxon>Magnetococcales</taxon>
        <taxon>Magnetococcaceae</taxon>
        <taxon>Magnetococcus</taxon>
    </lineage>
</organism>
<sequence length="228" mass="25186">MATGKPFKTQIFDQLARLGKALASGHRLELLEFLAQGERSVEALSQVSHLSMANTSQHLQILRQAGLVETRREGQRIHYRLADGRVVALLALMRELAEDHLADIEKLITLYLSSRDTMHPIPARELLERAREGSVTVLDVRPEEEYAAGHLPGAVNIPLKDLEANLALLPAGQEVVAYCRGPWCVLAFDAVARLRARGIKARRLQDGLPEWRLAGLPVEGGSRAETNP</sequence>
<dbReference type="InterPro" id="IPR001845">
    <property type="entry name" value="HTH_ArsR_DNA-bd_dom"/>
</dbReference>
<dbReference type="PANTHER" id="PTHR43132:SF8">
    <property type="entry name" value="HTH-TYPE TRANSCRIPTIONAL REGULATOR KMTR"/>
    <property type="match status" value="1"/>
</dbReference>
<dbReference type="PRINTS" id="PR00778">
    <property type="entry name" value="HTHARSR"/>
</dbReference>
<dbReference type="InterPro" id="IPR001763">
    <property type="entry name" value="Rhodanese-like_dom"/>
</dbReference>
<dbReference type="InterPro" id="IPR036388">
    <property type="entry name" value="WH-like_DNA-bd_sf"/>
</dbReference>
<reference evidence="7" key="1">
    <citation type="journal article" date="2009" name="Appl. Environ. Microbiol.">
        <title>Complete genome sequence of the chemolithoautotrophic marine magnetotactic coccus strain MC-1.</title>
        <authorList>
            <person name="Schubbe S."/>
            <person name="Williams T.J."/>
            <person name="Xie G."/>
            <person name="Kiss H.E."/>
            <person name="Brettin T.S."/>
            <person name="Martinez D."/>
            <person name="Ross C.A."/>
            <person name="Schuler D."/>
            <person name="Cox B.L."/>
            <person name="Nealson K.H."/>
            <person name="Bazylinski D.A."/>
        </authorList>
    </citation>
    <scope>NUCLEOTIDE SEQUENCE [LARGE SCALE GENOMIC DNA]</scope>
    <source>
        <strain evidence="7">ATCC BAA-1437 / JCM 17883 / MC-1</strain>
    </source>
</reference>
<name>A0L6M7_MAGMM</name>
<dbReference type="Gene3D" id="3.40.250.10">
    <property type="entry name" value="Rhodanese-like domain"/>
    <property type="match status" value="1"/>
</dbReference>
<dbReference type="STRING" id="156889.Mmc1_1102"/>
<dbReference type="PANTHER" id="PTHR43132">
    <property type="entry name" value="ARSENICAL RESISTANCE OPERON REPRESSOR ARSR-RELATED"/>
    <property type="match status" value="1"/>
</dbReference>
<keyword evidence="2" id="KW-0238">DNA-binding</keyword>
<dbReference type="InterPro" id="IPR001307">
    <property type="entry name" value="Thiosulphate_STrfase_CS"/>
</dbReference>
<evidence type="ECO:0000313" key="6">
    <source>
        <dbReference type="EMBL" id="ABK43620.1"/>
    </source>
</evidence>
<dbReference type="InterPro" id="IPR051011">
    <property type="entry name" value="Metal_resp_trans_reg"/>
</dbReference>
<dbReference type="FunFam" id="3.40.250.10:FF:000039">
    <property type="entry name" value="ArsR family transcriptional regulator"/>
    <property type="match status" value="1"/>
</dbReference>
<gene>
    <name evidence="6" type="ordered locus">Mmc1_1102</name>
</gene>
<accession>A0L6M7</accession>
<dbReference type="Gene3D" id="1.10.10.10">
    <property type="entry name" value="Winged helix-like DNA-binding domain superfamily/Winged helix DNA-binding domain"/>
    <property type="match status" value="1"/>
</dbReference>
<dbReference type="GO" id="GO:0004792">
    <property type="term" value="F:thiosulfate-cyanide sulfurtransferase activity"/>
    <property type="evidence" value="ECO:0007669"/>
    <property type="project" value="InterPro"/>
</dbReference>
<dbReference type="KEGG" id="mgm:Mmc1_1102"/>
<dbReference type="SMART" id="SM00450">
    <property type="entry name" value="RHOD"/>
    <property type="match status" value="1"/>
</dbReference>
<dbReference type="eggNOG" id="COG0607">
    <property type="taxonomic scope" value="Bacteria"/>
</dbReference>
<dbReference type="Pfam" id="PF01022">
    <property type="entry name" value="HTH_5"/>
    <property type="match status" value="1"/>
</dbReference>
<proteinExistence type="predicted"/>
<evidence type="ECO:0000256" key="2">
    <source>
        <dbReference type="ARBA" id="ARBA00023125"/>
    </source>
</evidence>
<dbReference type="PROSITE" id="PS00380">
    <property type="entry name" value="RHODANESE_1"/>
    <property type="match status" value="1"/>
</dbReference>
<dbReference type="OrthoDB" id="9802991at2"/>
<dbReference type="SMART" id="SM00418">
    <property type="entry name" value="HTH_ARSR"/>
    <property type="match status" value="1"/>
</dbReference>
<dbReference type="InterPro" id="IPR036873">
    <property type="entry name" value="Rhodanese-like_dom_sf"/>
</dbReference>
<evidence type="ECO:0000313" key="7">
    <source>
        <dbReference type="Proteomes" id="UP000002586"/>
    </source>
</evidence>
<dbReference type="SUPFAM" id="SSF52821">
    <property type="entry name" value="Rhodanese/Cell cycle control phosphatase"/>
    <property type="match status" value="1"/>
</dbReference>
<reference evidence="6 7" key="2">
    <citation type="journal article" date="2012" name="Int. J. Syst. Evol. Microbiol.">
        <title>Magnetococcus marinus gen. nov., sp. nov., a marine, magnetotactic bacterium that represents a novel lineage (Magnetococcaceae fam. nov.; Magnetococcales ord. nov.) at the base of the Alphaproteobacteria.</title>
        <authorList>
            <person name="Bazylinski D.A."/>
            <person name="Williams T.J."/>
            <person name="Lefevre C.T."/>
            <person name="Berg R.J."/>
            <person name="Zhang C.L."/>
            <person name="Bowser S.S."/>
            <person name="Dean A.J."/>
            <person name="Beveridge T.J."/>
        </authorList>
    </citation>
    <scope>NUCLEOTIDE SEQUENCE [LARGE SCALE GENOMIC DNA]</scope>
    <source>
        <strain evidence="7">ATCC BAA-1437 / JCM 17883 / MC-1</strain>
    </source>
</reference>
<feature type="domain" description="Rhodanese" evidence="4">
    <location>
        <begin position="131"/>
        <end position="220"/>
    </location>
</feature>
<dbReference type="CDD" id="cd00158">
    <property type="entry name" value="RHOD"/>
    <property type="match status" value="1"/>
</dbReference>
<dbReference type="InterPro" id="IPR036390">
    <property type="entry name" value="WH_DNA-bd_sf"/>
</dbReference>
<keyword evidence="3" id="KW-0804">Transcription</keyword>
<evidence type="ECO:0000256" key="3">
    <source>
        <dbReference type="ARBA" id="ARBA00023163"/>
    </source>
</evidence>
<dbReference type="PROSITE" id="PS50206">
    <property type="entry name" value="RHODANESE_3"/>
    <property type="match status" value="1"/>
</dbReference>
<dbReference type="HOGENOM" id="CLU_108527_0_0_5"/>
<dbReference type="InterPro" id="IPR011991">
    <property type="entry name" value="ArsR-like_HTH"/>
</dbReference>
<dbReference type="Pfam" id="PF00581">
    <property type="entry name" value="Rhodanese"/>
    <property type="match status" value="1"/>
</dbReference>